<dbReference type="OrthoDB" id="4570343at2"/>
<accession>A0A3E0W7J0</accession>
<proteinExistence type="predicted"/>
<dbReference type="EMBL" id="NBXE01000041">
    <property type="protein sequence ID" value="RFA24618.1"/>
    <property type="molecule type" value="Genomic_DNA"/>
</dbReference>
<evidence type="ECO:0000313" key="2">
    <source>
        <dbReference type="EMBL" id="RFA24618.1"/>
    </source>
</evidence>
<organism evidence="2 3">
    <name type="scientific">Subtercola boreus</name>
    <dbReference type="NCBI Taxonomy" id="120213"/>
    <lineage>
        <taxon>Bacteria</taxon>
        <taxon>Bacillati</taxon>
        <taxon>Actinomycetota</taxon>
        <taxon>Actinomycetes</taxon>
        <taxon>Micrococcales</taxon>
        <taxon>Microbacteriaceae</taxon>
        <taxon>Subtercola</taxon>
    </lineage>
</organism>
<dbReference type="InterPro" id="IPR032584">
    <property type="entry name" value="DUF4913"/>
</dbReference>
<sequence length="156" mass="17692">MASQPDKKQEAAVTTHFGSADEFVRKQLIGSYRRRVIAHGSGGGMRWKAAWWDSEEAQQRMEALWRSWEAARQDEKAGMSSWWINHCDPHMKALLSPEGPFADSKDENRIGAPLPYTAAPDGMFKDDRQPLLYTEQQKQQQEEQEGQESQGGTQPA</sequence>
<comment type="caution">
    <text evidence="2">The sequence shown here is derived from an EMBL/GenBank/DDBJ whole genome shotgun (WGS) entry which is preliminary data.</text>
</comment>
<evidence type="ECO:0000313" key="3">
    <source>
        <dbReference type="Proteomes" id="UP000257080"/>
    </source>
</evidence>
<dbReference type="Proteomes" id="UP000257080">
    <property type="component" value="Unassembled WGS sequence"/>
</dbReference>
<dbReference type="Pfam" id="PF16259">
    <property type="entry name" value="DUF4913"/>
    <property type="match status" value="1"/>
</dbReference>
<dbReference type="AlphaFoldDB" id="A0A3E0W7J0"/>
<feature type="compositionally biased region" description="Low complexity" evidence="1">
    <location>
        <begin position="147"/>
        <end position="156"/>
    </location>
</feature>
<evidence type="ECO:0000256" key="1">
    <source>
        <dbReference type="SAM" id="MobiDB-lite"/>
    </source>
</evidence>
<reference evidence="2 3" key="1">
    <citation type="submission" date="2017-04" db="EMBL/GenBank/DDBJ databases">
        <title>Comparative genome analysis of Subtercola boreus.</title>
        <authorList>
            <person name="Cho Y.-J."/>
            <person name="Cho A."/>
            <person name="Kim O.-S."/>
            <person name="Lee J.-I."/>
        </authorList>
    </citation>
    <scope>NUCLEOTIDE SEQUENCE [LARGE SCALE GENOMIC DNA]</scope>
    <source>
        <strain evidence="2 3">P28004</strain>
    </source>
</reference>
<protein>
    <recommendedName>
        <fullName evidence="4">DUF4913 domain-containing protein</fullName>
    </recommendedName>
</protein>
<gene>
    <name evidence="2" type="ORF">B7R25_16420</name>
</gene>
<name>A0A3E0W7J0_9MICO</name>
<feature type="region of interest" description="Disordered" evidence="1">
    <location>
        <begin position="96"/>
        <end position="156"/>
    </location>
</feature>
<evidence type="ECO:0008006" key="4">
    <source>
        <dbReference type="Google" id="ProtNLM"/>
    </source>
</evidence>